<evidence type="ECO:0000256" key="15">
    <source>
        <dbReference type="ARBA" id="ARBA00056905"/>
    </source>
</evidence>
<dbReference type="EC" id="1.8.1.7" evidence="5 17"/>
<evidence type="ECO:0000256" key="16">
    <source>
        <dbReference type="RuleBase" id="RU003691"/>
    </source>
</evidence>
<dbReference type="AlphaFoldDB" id="A0A9Q5N6W8"/>
<dbReference type="Gene3D" id="3.50.50.60">
    <property type="entry name" value="FAD/NAD(P)-binding domain"/>
    <property type="match status" value="3"/>
</dbReference>
<dbReference type="GO" id="GO:0050661">
    <property type="term" value="F:NADP binding"/>
    <property type="evidence" value="ECO:0007669"/>
    <property type="project" value="InterPro"/>
</dbReference>
<evidence type="ECO:0000256" key="2">
    <source>
        <dbReference type="ARBA" id="ARBA00004496"/>
    </source>
</evidence>
<dbReference type="PRINTS" id="PR00411">
    <property type="entry name" value="PNDRDTASEI"/>
</dbReference>
<evidence type="ECO:0000259" key="18">
    <source>
        <dbReference type="Pfam" id="PF02852"/>
    </source>
</evidence>
<keyword evidence="10 17" id="KW-0521">NADP</keyword>
<dbReference type="GO" id="GO:0050660">
    <property type="term" value="F:flavin adenine dinucleotide binding"/>
    <property type="evidence" value="ECO:0007669"/>
    <property type="project" value="InterPro"/>
</dbReference>
<keyword evidence="13 16" id="KW-0676">Redox-active center</keyword>
<dbReference type="GO" id="GO:0005739">
    <property type="term" value="C:mitochondrion"/>
    <property type="evidence" value="ECO:0007669"/>
    <property type="project" value="TreeGrafter"/>
</dbReference>
<keyword evidence="9 16" id="KW-0274">FAD</keyword>
<evidence type="ECO:0000256" key="13">
    <source>
        <dbReference type="ARBA" id="ARBA00023284"/>
    </source>
</evidence>
<evidence type="ECO:0000256" key="6">
    <source>
        <dbReference type="ARBA" id="ARBA00017111"/>
    </source>
</evidence>
<comment type="catalytic activity">
    <reaction evidence="14 17">
        <text>2 glutathione + NADP(+) = glutathione disulfide + NADPH + H(+)</text>
        <dbReference type="Rhea" id="RHEA:11740"/>
        <dbReference type="ChEBI" id="CHEBI:15378"/>
        <dbReference type="ChEBI" id="CHEBI:57783"/>
        <dbReference type="ChEBI" id="CHEBI:57925"/>
        <dbReference type="ChEBI" id="CHEBI:58297"/>
        <dbReference type="ChEBI" id="CHEBI:58349"/>
        <dbReference type="EC" id="1.8.1.7"/>
    </reaction>
</comment>
<dbReference type="InterPro" id="IPR016156">
    <property type="entry name" value="FAD/NAD-linked_Rdtase_dimer_sf"/>
</dbReference>
<dbReference type="NCBIfam" id="TIGR01421">
    <property type="entry name" value="gluta_reduc_1"/>
    <property type="match status" value="1"/>
</dbReference>
<dbReference type="SUPFAM" id="SSF51905">
    <property type="entry name" value="FAD/NAD(P)-binding domain"/>
    <property type="match status" value="2"/>
</dbReference>
<dbReference type="PROSITE" id="PS00076">
    <property type="entry name" value="PYRIDINE_REDOX_1"/>
    <property type="match status" value="1"/>
</dbReference>
<comment type="similarity">
    <text evidence="3 16">Belongs to the class-I pyridine nucleotide-disulfide oxidoreductase family.</text>
</comment>
<dbReference type="InterPro" id="IPR006322">
    <property type="entry name" value="Glutathione_Rdtase_euk/bac"/>
</dbReference>
<evidence type="ECO:0000313" key="21">
    <source>
        <dbReference type="Proteomes" id="UP000757232"/>
    </source>
</evidence>
<keyword evidence="11 16" id="KW-0560">Oxidoreductase</keyword>
<accession>A0A9Q5N6W8</accession>
<evidence type="ECO:0000256" key="9">
    <source>
        <dbReference type="ARBA" id="ARBA00022827"/>
    </source>
</evidence>
<feature type="domain" description="FAD/NAD(P)-binding" evidence="19">
    <location>
        <begin position="396"/>
        <end position="720"/>
    </location>
</feature>
<evidence type="ECO:0000256" key="11">
    <source>
        <dbReference type="ARBA" id="ARBA00023002"/>
    </source>
</evidence>
<dbReference type="PANTHER" id="PTHR42737">
    <property type="entry name" value="GLUTATHIONE REDUCTASE"/>
    <property type="match status" value="1"/>
</dbReference>
<feature type="domain" description="FAD/NAD(P)-binding" evidence="19">
    <location>
        <begin position="13"/>
        <end position="298"/>
    </location>
</feature>
<dbReference type="SUPFAM" id="SSF55424">
    <property type="entry name" value="FAD/NAD-linked reductases, dimerisation (C-terminal) domain"/>
    <property type="match status" value="2"/>
</dbReference>
<reference evidence="20" key="1">
    <citation type="submission" date="2016-06" db="EMBL/GenBank/DDBJ databases">
        <title>Draft Genome sequence of the fungus Inonotus baumii.</title>
        <authorList>
            <person name="Zhu H."/>
            <person name="Lin W."/>
        </authorList>
    </citation>
    <scope>NUCLEOTIDE SEQUENCE</scope>
    <source>
        <strain evidence="20">821</strain>
    </source>
</reference>
<evidence type="ECO:0000256" key="5">
    <source>
        <dbReference type="ARBA" id="ARBA00012607"/>
    </source>
</evidence>
<dbReference type="FunFam" id="3.50.50.60:FF:000235">
    <property type="entry name" value="Glutathione reductase"/>
    <property type="match status" value="1"/>
</dbReference>
<comment type="cofactor">
    <cofactor evidence="1 17">
        <name>FAD</name>
        <dbReference type="ChEBI" id="CHEBI:57692"/>
    </cofactor>
</comment>
<comment type="subunit">
    <text evidence="4">Homodimer.</text>
</comment>
<sequence length="856" mass="93619">MSHGAELMQCECDFVVIGGGSGSVAAARRAAIGKKAAAIEQTGLLGATCVNAGCVPKKRTDAYIRRLNRIYQKNLQNDDVEEHIEQASLVSPNRVRVERPDGTIYELHTKYVCIATGARTFIPSETDVPGASLGIDSKGFFEMEKHPKRVMIVDVGYIGVETSGIFNSLRSEVHLVVRHDHVLCRFDPGIQETLTGWMKHSGIKVHKSTEVERIEGKRGGPLTAHLDDGSAVEVGVLLCAVGRRLNIETLNLDTVGIQTNEFGNIVVDEWKQTTLPNIFVIGDVQGKWLLTPVAIAAGRRLANRLFGPEKFKNDKLVYANIPSVVFSHPLIGAVGLTEPEAREQFGDAKIKISRPAVYAFSAGTTANTRLNQVLRNIASNSRASMAPVTKPAHDEYDFVVIGGGSGGIAAARRAGSYGKRVALIEHTERLGGTCVNVGCVPKKLMWHAADIAEKVRHATSYGFKGTGVGEPQFNWSEMKAKRDAYIRRLNGIYERNLQSDGVEEHRGHASLVAPNRVRVERPDGVTYELNAKKVCIAVGGRPTIPSDDKIPGASLGIDSDQFFDLDKQPKRVAVVGAGYIAVELAGIFHTLGSETHVLIRHERVLRTFDPAIQDTLTNWMEHTGVNVHKKTQITRVEGQRGGPLTLHLDTGSKLEVDLLLWAIGRHSNTESLNLEPVGVKTTEKGDIVVDEWQQSTVPNVYAIGDVQGKWLLTPVAIAAGRRLSNRLFGPEKFKEDKLVYENIPTVVFSHPPIGTVGLTEPEARQKYGDDKIKIYKSSFRALYFALLDEEHKEPSVYKLIVTGPEERVVGLHIIGLGSDEVTQGFAVAIKMGATKKDFDDTVAIHPTSAEELVTLR</sequence>
<evidence type="ECO:0000256" key="10">
    <source>
        <dbReference type="ARBA" id="ARBA00022857"/>
    </source>
</evidence>
<dbReference type="Proteomes" id="UP000757232">
    <property type="component" value="Unassembled WGS sequence"/>
</dbReference>
<proteinExistence type="inferred from homology"/>
<evidence type="ECO:0000256" key="8">
    <source>
        <dbReference type="ARBA" id="ARBA00022630"/>
    </source>
</evidence>
<dbReference type="GO" id="GO:0006749">
    <property type="term" value="P:glutathione metabolic process"/>
    <property type="evidence" value="ECO:0007669"/>
    <property type="project" value="InterPro"/>
</dbReference>
<evidence type="ECO:0000256" key="17">
    <source>
        <dbReference type="RuleBase" id="RU365016"/>
    </source>
</evidence>
<dbReference type="PANTHER" id="PTHR42737:SF2">
    <property type="entry name" value="GLUTATHIONE REDUCTASE"/>
    <property type="match status" value="1"/>
</dbReference>
<dbReference type="GO" id="GO:0045454">
    <property type="term" value="P:cell redox homeostasis"/>
    <property type="evidence" value="ECO:0007669"/>
    <property type="project" value="InterPro"/>
</dbReference>
<organism evidence="20 21">
    <name type="scientific">Sanghuangporus baumii</name>
    <name type="common">Phellinus baumii</name>
    <dbReference type="NCBI Taxonomy" id="108892"/>
    <lineage>
        <taxon>Eukaryota</taxon>
        <taxon>Fungi</taxon>
        <taxon>Dikarya</taxon>
        <taxon>Basidiomycota</taxon>
        <taxon>Agaricomycotina</taxon>
        <taxon>Agaricomycetes</taxon>
        <taxon>Hymenochaetales</taxon>
        <taxon>Hymenochaetaceae</taxon>
        <taxon>Sanghuangporus</taxon>
    </lineage>
</organism>
<dbReference type="InterPro" id="IPR036188">
    <property type="entry name" value="FAD/NAD-bd_sf"/>
</dbReference>
<dbReference type="Gene3D" id="3.30.390.30">
    <property type="match status" value="1"/>
</dbReference>
<keyword evidence="12" id="KW-1015">Disulfide bond</keyword>
<dbReference type="InterPro" id="IPR023753">
    <property type="entry name" value="FAD/NAD-binding_dom"/>
</dbReference>
<dbReference type="NCBIfam" id="NF004776">
    <property type="entry name" value="PRK06116.1"/>
    <property type="match status" value="1"/>
</dbReference>
<dbReference type="GO" id="GO:0004362">
    <property type="term" value="F:glutathione-disulfide reductase (NADPH) activity"/>
    <property type="evidence" value="ECO:0007669"/>
    <property type="project" value="UniProtKB-EC"/>
</dbReference>
<dbReference type="FunFam" id="3.50.50.60:FF:000141">
    <property type="entry name" value="Glutathione reductase"/>
    <property type="match status" value="1"/>
</dbReference>
<evidence type="ECO:0000259" key="19">
    <source>
        <dbReference type="Pfam" id="PF07992"/>
    </source>
</evidence>
<evidence type="ECO:0000256" key="14">
    <source>
        <dbReference type="ARBA" id="ARBA00049142"/>
    </source>
</evidence>
<evidence type="ECO:0000256" key="12">
    <source>
        <dbReference type="ARBA" id="ARBA00023157"/>
    </source>
</evidence>
<dbReference type="OrthoDB" id="5956163at2759"/>
<dbReference type="GO" id="GO:0034599">
    <property type="term" value="P:cellular response to oxidative stress"/>
    <property type="evidence" value="ECO:0007669"/>
    <property type="project" value="TreeGrafter"/>
</dbReference>
<keyword evidence="7 17" id="KW-0963">Cytoplasm</keyword>
<evidence type="ECO:0000256" key="1">
    <source>
        <dbReference type="ARBA" id="ARBA00001974"/>
    </source>
</evidence>
<dbReference type="GO" id="GO:0005829">
    <property type="term" value="C:cytosol"/>
    <property type="evidence" value="ECO:0007669"/>
    <property type="project" value="TreeGrafter"/>
</dbReference>
<name>A0A9Q5N6W8_SANBA</name>
<dbReference type="InterPro" id="IPR012999">
    <property type="entry name" value="Pyr_OxRdtase_I_AS"/>
</dbReference>
<dbReference type="EMBL" id="LNZH02000201">
    <property type="protein sequence ID" value="OCB86551.1"/>
    <property type="molecule type" value="Genomic_DNA"/>
</dbReference>
<evidence type="ECO:0000313" key="20">
    <source>
        <dbReference type="EMBL" id="OCB86551.1"/>
    </source>
</evidence>
<protein>
    <recommendedName>
        <fullName evidence="6 17">Glutathione reductase</fullName>
        <ecNumber evidence="5 17">1.8.1.7</ecNumber>
    </recommendedName>
</protein>
<dbReference type="PRINTS" id="PR00368">
    <property type="entry name" value="FADPNR"/>
</dbReference>
<comment type="subcellular location">
    <subcellularLocation>
        <location evidence="2 17">Cytoplasm</location>
    </subcellularLocation>
</comment>
<evidence type="ECO:0000256" key="7">
    <source>
        <dbReference type="ARBA" id="ARBA00022490"/>
    </source>
</evidence>
<dbReference type="InterPro" id="IPR046952">
    <property type="entry name" value="GSHR/TRXR-like"/>
</dbReference>
<gene>
    <name evidence="20" type="ORF">A7U60_g6447</name>
</gene>
<comment type="function">
    <text evidence="15 17">Catalyzes the reduction of glutathione disulfide (GSSG) to reduced glutathione (GSH). Constitutes the major mechanism to maintain a high GSH:GSSG ratio in the cytosol.</text>
</comment>
<dbReference type="Pfam" id="PF02852">
    <property type="entry name" value="Pyr_redox_dim"/>
    <property type="match status" value="1"/>
</dbReference>
<evidence type="ECO:0000256" key="4">
    <source>
        <dbReference type="ARBA" id="ARBA00011738"/>
    </source>
</evidence>
<comment type="caution">
    <text evidence="20">The sequence shown here is derived from an EMBL/GenBank/DDBJ whole genome shotgun (WGS) entry which is preliminary data.</text>
</comment>
<evidence type="ECO:0000256" key="3">
    <source>
        <dbReference type="ARBA" id="ARBA00007532"/>
    </source>
</evidence>
<dbReference type="InterPro" id="IPR004099">
    <property type="entry name" value="Pyr_nucl-diS_OxRdtase_dimer"/>
</dbReference>
<dbReference type="Pfam" id="PF07992">
    <property type="entry name" value="Pyr_redox_2"/>
    <property type="match status" value="2"/>
</dbReference>
<dbReference type="FunFam" id="3.30.390.30:FF:000003">
    <property type="entry name" value="Glutathione reductase"/>
    <property type="match status" value="1"/>
</dbReference>
<keyword evidence="8 16" id="KW-0285">Flavoprotein</keyword>
<feature type="domain" description="Pyridine nucleotide-disulphide oxidoreductase dimerisation" evidence="18">
    <location>
        <begin position="743"/>
        <end position="855"/>
    </location>
</feature>
<keyword evidence="21" id="KW-1185">Reference proteome</keyword>